<dbReference type="InterPro" id="IPR027417">
    <property type="entry name" value="P-loop_NTPase"/>
</dbReference>
<keyword evidence="3" id="KW-0732">Signal</keyword>
<name>A0A0D3IB89_EMIH1</name>
<feature type="chain" id="PRO_5044226575" description="Zeta toxin domain-containing protein" evidence="3">
    <location>
        <begin position="22"/>
        <end position="355"/>
    </location>
</feature>
<sequence length="355" mass="39388">MLPCLLPLRAMVACLLAMSSAKSMYRPQRAAAAAAAAAPSTAPAPAYNYSRDTMEAYQDASASNAGRYQAVRDRLDVSYHGTYALARQRLQDRLIGCALRGVRGGRTRPWIIFTAGAMGSGKSRTFEYLVERGIIPLQGVQMLDSDAFKTRLPEWEGYLARDPLSAGLHTRRESGYMLEIAQEAALRERRHVWVDGSLRDGEWYQSEFARLRREHPDYSIAIVHVVATRQAVLERVKRRAAVTGRHVPEAEIDDSLVRVPPAVRLLAPRVDFLAVVDNSAERPHLVEYCTGETCKLCVDDWEQIATRLECDADEGAAAAAPPEECQIHDLDWGDVSKNFEAARRTLSAASSDEWG</sequence>
<keyword evidence="2" id="KW-0067">ATP-binding</keyword>
<dbReference type="SUPFAM" id="SSF52540">
    <property type="entry name" value="P-loop containing nucleoside triphosphate hydrolases"/>
    <property type="match status" value="1"/>
</dbReference>
<dbReference type="Gene3D" id="3.40.50.300">
    <property type="entry name" value="P-loop containing nucleotide triphosphate hydrolases"/>
    <property type="match status" value="1"/>
</dbReference>
<dbReference type="AlphaFoldDB" id="A0A0D3IB89"/>
<keyword evidence="1" id="KW-0547">Nucleotide-binding</keyword>
<protein>
    <recommendedName>
        <fullName evidence="4">Zeta toxin domain-containing protein</fullName>
    </recommendedName>
</protein>
<keyword evidence="6" id="KW-1185">Reference proteome</keyword>
<dbReference type="InterPro" id="IPR010488">
    <property type="entry name" value="Zeta_toxin_domain"/>
</dbReference>
<dbReference type="PaxDb" id="2903-EOD08524"/>
<dbReference type="GO" id="GO:0016301">
    <property type="term" value="F:kinase activity"/>
    <property type="evidence" value="ECO:0007669"/>
    <property type="project" value="InterPro"/>
</dbReference>
<dbReference type="GO" id="GO:0005524">
    <property type="term" value="F:ATP binding"/>
    <property type="evidence" value="ECO:0007669"/>
    <property type="project" value="UniProtKB-KW"/>
</dbReference>
<dbReference type="EnsemblProtists" id="EOD08524">
    <property type="protein sequence ID" value="EOD08524"/>
    <property type="gene ID" value="EMIHUDRAFT_105921"/>
</dbReference>
<organism evidence="5 6">
    <name type="scientific">Emiliania huxleyi (strain CCMP1516)</name>
    <dbReference type="NCBI Taxonomy" id="280463"/>
    <lineage>
        <taxon>Eukaryota</taxon>
        <taxon>Haptista</taxon>
        <taxon>Haptophyta</taxon>
        <taxon>Prymnesiophyceae</taxon>
        <taxon>Isochrysidales</taxon>
        <taxon>Noelaerhabdaceae</taxon>
        <taxon>Emiliania</taxon>
    </lineage>
</organism>
<dbReference type="OMA" id="CEHELCY"/>
<evidence type="ECO:0000313" key="5">
    <source>
        <dbReference type="EnsemblProtists" id="EOD08524"/>
    </source>
</evidence>
<reference evidence="5" key="2">
    <citation type="submission" date="2024-10" db="UniProtKB">
        <authorList>
            <consortium name="EnsemblProtists"/>
        </authorList>
    </citation>
    <scope>IDENTIFICATION</scope>
</reference>
<proteinExistence type="predicted"/>
<feature type="domain" description="Zeta toxin" evidence="4">
    <location>
        <begin position="106"/>
        <end position="270"/>
    </location>
</feature>
<dbReference type="RefSeq" id="XP_005760953.1">
    <property type="nucleotide sequence ID" value="XM_005760896.1"/>
</dbReference>
<dbReference type="Pfam" id="PF06414">
    <property type="entry name" value="Zeta_toxin"/>
    <property type="match status" value="1"/>
</dbReference>
<evidence type="ECO:0000256" key="1">
    <source>
        <dbReference type="ARBA" id="ARBA00022741"/>
    </source>
</evidence>
<evidence type="ECO:0000256" key="3">
    <source>
        <dbReference type="SAM" id="SignalP"/>
    </source>
</evidence>
<dbReference type="HOGENOM" id="CLU_781767_0_0_1"/>
<reference evidence="6" key="1">
    <citation type="journal article" date="2013" name="Nature">
        <title>Pan genome of the phytoplankton Emiliania underpins its global distribution.</title>
        <authorList>
            <person name="Read B.A."/>
            <person name="Kegel J."/>
            <person name="Klute M.J."/>
            <person name="Kuo A."/>
            <person name="Lefebvre S.C."/>
            <person name="Maumus F."/>
            <person name="Mayer C."/>
            <person name="Miller J."/>
            <person name="Monier A."/>
            <person name="Salamov A."/>
            <person name="Young J."/>
            <person name="Aguilar M."/>
            <person name="Claverie J.M."/>
            <person name="Frickenhaus S."/>
            <person name="Gonzalez K."/>
            <person name="Herman E.K."/>
            <person name="Lin Y.C."/>
            <person name="Napier J."/>
            <person name="Ogata H."/>
            <person name="Sarno A.F."/>
            <person name="Shmutz J."/>
            <person name="Schroeder D."/>
            <person name="de Vargas C."/>
            <person name="Verret F."/>
            <person name="von Dassow P."/>
            <person name="Valentin K."/>
            <person name="Van de Peer Y."/>
            <person name="Wheeler G."/>
            <person name="Dacks J.B."/>
            <person name="Delwiche C.F."/>
            <person name="Dyhrman S.T."/>
            <person name="Glockner G."/>
            <person name="John U."/>
            <person name="Richards T."/>
            <person name="Worden A.Z."/>
            <person name="Zhang X."/>
            <person name="Grigoriev I.V."/>
            <person name="Allen A.E."/>
            <person name="Bidle K."/>
            <person name="Borodovsky M."/>
            <person name="Bowler C."/>
            <person name="Brownlee C."/>
            <person name="Cock J.M."/>
            <person name="Elias M."/>
            <person name="Gladyshev V.N."/>
            <person name="Groth M."/>
            <person name="Guda C."/>
            <person name="Hadaegh A."/>
            <person name="Iglesias-Rodriguez M.D."/>
            <person name="Jenkins J."/>
            <person name="Jones B.M."/>
            <person name="Lawson T."/>
            <person name="Leese F."/>
            <person name="Lindquist E."/>
            <person name="Lobanov A."/>
            <person name="Lomsadze A."/>
            <person name="Malik S.B."/>
            <person name="Marsh M.E."/>
            <person name="Mackinder L."/>
            <person name="Mock T."/>
            <person name="Mueller-Roeber B."/>
            <person name="Pagarete A."/>
            <person name="Parker M."/>
            <person name="Probert I."/>
            <person name="Quesneville H."/>
            <person name="Raines C."/>
            <person name="Rensing S.A."/>
            <person name="Riano-Pachon D.M."/>
            <person name="Richier S."/>
            <person name="Rokitta S."/>
            <person name="Shiraiwa Y."/>
            <person name="Soanes D.M."/>
            <person name="van der Giezen M."/>
            <person name="Wahlund T.M."/>
            <person name="Williams B."/>
            <person name="Wilson W."/>
            <person name="Wolfe G."/>
            <person name="Wurch L.L."/>
        </authorList>
    </citation>
    <scope>NUCLEOTIDE SEQUENCE</scope>
</reference>
<evidence type="ECO:0000313" key="6">
    <source>
        <dbReference type="Proteomes" id="UP000013827"/>
    </source>
</evidence>
<feature type="signal peptide" evidence="3">
    <location>
        <begin position="1"/>
        <end position="21"/>
    </location>
</feature>
<evidence type="ECO:0000256" key="2">
    <source>
        <dbReference type="ARBA" id="ARBA00022840"/>
    </source>
</evidence>
<evidence type="ECO:0000259" key="4">
    <source>
        <dbReference type="Pfam" id="PF06414"/>
    </source>
</evidence>
<dbReference type="Proteomes" id="UP000013827">
    <property type="component" value="Unassembled WGS sequence"/>
</dbReference>
<dbReference type="GeneID" id="17254784"/>
<dbReference type="KEGG" id="ehx:EMIHUDRAFT_105921"/>
<accession>A0A0D3IB89</accession>
<dbReference type="eggNOG" id="ENOG502S1DY">
    <property type="taxonomic scope" value="Eukaryota"/>
</dbReference>